<proteinExistence type="predicted"/>
<organism evidence="2">
    <name type="scientific">Oryza glumipatula</name>
    <dbReference type="NCBI Taxonomy" id="40148"/>
    <lineage>
        <taxon>Eukaryota</taxon>
        <taxon>Viridiplantae</taxon>
        <taxon>Streptophyta</taxon>
        <taxon>Embryophyta</taxon>
        <taxon>Tracheophyta</taxon>
        <taxon>Spermatophyta</taxon>
        <taxon>Magnoliopsida</taxon>
        <taxon>Liliopsida</taxon>
        <taxon>Poales</taxon>
        <taxon>Poaceae</taxon>
        <taxon>BOP clade</taxon>
        <taxon>Oryzoideae</taxon>
        <taxon>Oryzeae</taxon>
        <taxon>Oryzinae</taxon>
        <taxon>Oryza</taxon>
    </lineage>
</organism>
<feature type="region of interest" description="Disordered" evidence="1">
    <location>
        <begin position="77"/>
        <end position="108"/>
    </location>
</feature>
<dbReference type="Gramene" id="OGLUM11G07970.1">
    <property type="protein sequence ID" value="OGLUM11G07970.1"/>
    <property type="gene ID" value="OGLUM11G07970"/>
</dbReference>
<dbReference type="HOGENOM" id="CLU_1909909_0_0_1"/>
<dbReference type="Proteomes" id="UP000026961">
    <property type="component" value="Chromosome 11"/>
</dbReference>
<sequence length="133" mass="14716">MVIHVITLPFSPLLSFRERQSGGRRVQGQRPAGEAGERRATAAGAQRRQLAGNTATRRPRRRCHRLRADAPAAIRFGMKQPRAAGVVRRDSTNDGRDSTNDGRDSSCSCMPRRPLCRRSSCACSAAPGERHWH</sequence>
<evidence type="ECO:0000256" key="1">
    <source>
        <dbReference type="SAM" id="MobiDB-lite"/>
    </source>
</evidence>
<feature type="compositionally biased region" description="Low complexity" evidence="1">
    <location>
        <begin position="23"/>
        <end position="34"/>
    </location>
</feature>
<feature type="region of interest" description="Disordered" evidence="1">
    <location>
        <begin position="19"/>
        <end position="64"/>
    </location>
</feature>
<reference evidence="2" key="2">
    <citation type="submission" date="2018-05" db="EMBL/GenBank/DDBJ databases">
        <title>OgluRS3 (Oryza glumaepatula Reference Sequence Version 3).</title>
        <authorList>
            <person name="Zhang J."/>
            <person name="Kudrna D."/>
            <person name="Lee S."/>
            <person name="Talag J."/>
            <person name="Welchert J."/>
            <person name="Wing R.A."/>
        </authorList>
    </citation>
    <scope>NUCLEOTIDE SEQUENCE [LARGE SCALE GENOMIC DNA]</scope>
</reference>
<reference evidence="2" key="1">
    <citation type="submission" date="2015-04" db="UniProtKB">
        <authorList>
            <consortium name="EnsemblPlants"/>
        </authorList>
    </citation>
    <scope>IDENTIFICATION</scope>
</reference>
<feature type="compositionally biased region" description="Low complexity" evidence="1">
    <location>
        <begin position="41"/>
        <end position="52"/>
    </location>
</feature>
<evidence type="ECO:0000313" key="3">
    <source>
        <dbReference type="Proteomes" id="UP000026961"/>
    </source>
</evidence>
<feature type="compositionally biased region" description="Basic and acidic residues" evidence="1">
    <location>
        <begin position="87"/>
        <end position="104"/>
    </location>
</feature>
<accession>A0A0E0BH92</accession>
<dbReference type="AlphaFoldDB" id="A0A0E0BH92"/>
<evidence type="ECO:0000313" key="2">
    <source>
        <dbReference type="EnsemblPlants" id="OGLUM11G07970.1"/>
    </source>
</evidence>
<dbReference type="EnsemblPlants" id="OGLUM11G07970.1">
    <property type="protein sequence ID" value="OGLUM11G07970.1"/>
    <property type="gene ID" value="OGLUM11G07970"/>
</dbReference>
<name>A0A0E0BH92_9ORYZ</name>
<keyword evidence="3" id="KW-1185">Reference proteome</keyword>
<protein>
    <submittedName>
        <fullName evidence="2">Uncharacterized protein</fullName>
    </submittedName>
</protein>